<feature type="region of interest" description="Disordered" evidence="2">
    <location>
        <begin position="327"/>
        <end position="392"/>
    </location>
</feature>
<reference evidence="3 4" key="1">
    <citation type="submission" date="2021-06" db="EMBL/GenBank/DDBJ databases">
        <authorList>
            <person name="Palmer J.M."/>
        </authorList>
    </citation>
    <scope>NUCLEOTIDE SEQUENCE [LARGE SCALE GENOMIC DNA]</scope>
    <source>
        <strain evidence="3 4">AS_MEX2019</strain>
        <tissue evidence="3">Muscle</tissue>
    </source>
</reference>
<evidence type="ECO:0000313" key="4">
    <source>
        <dbReference type="Proteomes" id="UP001469553"/>
    </source>
</evidence>
<feature type="compositionally biased region" description="Polar residues" evidence="2">
    <location>
        <begin position="552"/>
        <end position="568"/>
    </location>
</feature>
<accession>A0ABV0XDX8</accession>
<organism evidence="3 4">
    <name type="scientific">Ameca splendens</name>
    <dbReference type="NCBI Taxonomy" id="208324"/>
    <lineage>
        <taxon>Eukaryota</taxon>
        <taxon>Metazoa</taxon>
        <taxon>Chordata</taxon>
        <taxon>Craniata</taxon>
        <taxon>Vertebrata</taxon>
        <taxon>Euteleostomi</taxon>
        <taxon>Actinopterygii</taxon>
        <taxon>Neopterygii</taxon>
        <taxon>Teleostei</taxon>
        <taxon>Neoteleostei</taxon>
        <taxon>Acanthomorphata</taxon>
        <taxon>Ovalentaria</taxon>
        <taxon>Atherinomorphae</taxon>
        <taxon>Cyprinodontiformes</taxon>
        <taxon>Goodeidae</taxon>
        <taxon>Ameca</taxon>
    </lineage>
</organism>
<gene>
    <name evidence="3" type="ORF">AMECASPLE_011763</name>
</gene>
<dbReference type="PANTHER" id="PTHR45975">
    <property type="entry name" value="NUCLEOSOME-REMODELING FACTOR SUBUNIT BPTF"/>
    <property type="match status" value="1"/>
</dbReference>
<feature type="compositionally biased region" description="Polar residues" evidence="2">
    <location>
        <begin position="636"/>
        <end position="649"/>
    </location>
</feature>
<feature type="region of interest" description="Disordered" evidence="2">
    <location>
        <begin position="1528"/>
        <end position="1554"/>
    </location>
</feature>
<evidence type="ECO:0000256" key="1">
    <source>
        <dbReference type="SAM" id="Coils"/>
    </source>
</evidence>
<feature type="region of interest" description="Disordered" evidence="2">
    <location>
        <begin position="1351"/>
        <end position="1429"/>
    </location>
</feature>
<feature type="compositionally biased region" description="Polar residues" evidence="2">
    <location>
        <begin position="467"/>
        <end position="481"/>
    </location>
</feature>
<feature type="region of interest" description="Disordered" evidence="2">
    <location>
        <begin position="1465"/>
        <end position="1489"/>
    </location>
</feature>
<dbReference type="EMBL" id="JAHRIP010000718">
    <property type="protein sequence ID" value="MEQ2279673.1"/>
    <property type="molecule type" value="Genomic_DNA"/>
</dbReference>
<keyword evidence="4" id="KW-1185">Reference proteome</keyword>
<feature type="region of interest" description="Disordered" evidence="2">
    <location>
        <begin position="958"/>
        <end position="991"/>
    </location>
</feature>
<dbReference type="Proteomes" id="UP001469553">
    <property type="component" value="Unassembled WGS sequence"/>
</dbReference>
<evidence type="ECO:0000256" key="2">
    <source>
        <dbReference type="SAM" id="MobiDB-lite"/>
    </source>
</evidence>
<feature type="compositionally biased region" description="Polar residues" evidence="2">
    <location>
        <begin position="1466"/>
        <end position="1487"/>
    </location>
</feature>
<feature type="compositionally biased region" description="Polar residues" evidence="2">
    <location>
        <begin position="689"/>
        <end position="760"/>
    </location>
</feature>
<feature type="region of interest" description="Disordered" evidence="2">
    <location>
        <begin position="1"/>
        <end position="38"/>
    </location>
</feature>
<feature type="region of interest" description="Disordered" evidence="2">
    <location>
        <begin position="452"/>
        <end position="486"/>
    </location>
</feature>
<feature type="region of interest" description="Disordered" evidence="2">
    <location>
        <begin position="503"/>
        <end position="783"/>
    </location>
</feature>
<feature type="region of interest" description="Disordered" evidence="2">
    <location>
        <begin position="280"/>
        <end position="315"/>
    </location>
</feature>
<feature type="compositionally biased region" description="Basic and acidic residues" evidence="2">
    <location>
        <begin position="15"/>
        <end position="25"/>
    </location>
</feature>
<feature type="compositionally biased region" description="Low complexity" evidence="2">
    <location>
        <begin position="1351"/>
        <end position="1360"/>
    </location>
</feature>
<keyword evidence="1" id="KW-0175">Coiled coil</keyword>
<feature type="non-terminal residue" evidence="3">
    <location>
        <position position="1"/>
    </location>
</feature>
<dbReference type="InterPro" id="IPR038028">
    <property type="entry name" value="BPTF"/>
</dbReference>
<feature type="coiled-coil region" evidence="1">
    <location>
        <begin position="1032"/>
        <end position="1059"/>
    </location>
</feature>
<feature type="coiled-coil region" evidence="1">
    <location>
        <begin position="193"/>
        <end position="220"/>
    </location>
</feature>
<evidence type="ECO:0008006" key="5">
    <source>
        <dbReference type="Google" id="ProtNLM"/>
    </source>
</evidence>
<dbReference type="PANTHER" id="PTHR45975:SF2">
    <property type="entry name" value="NUCLEOSOME-REMODELING FACTOR SUBUNIT BPTF"/>
    <property type="match status" value="1"/>
</dbReference>
<feature type="compositionally biased region" description="Basic and acidic residues" evidence="2">
    <location>
        <begin position="327"/>
        <end position="345"/>
    </location>
</feature>
<protein>
    <recommendedName>
        <fullName evidence="5">Nucleosome-remodeling factor subunit BPTF</fullName>
    </recommendedName>
</protein>
<feature type="region of interest" description="Disordered" evidence="2">
    <location>
        <begin position="1243"/>
        <end position="1278"/>
    </location>
</feature>
<feature type="compositionally biased region" description="Basic and acidic residues" evidence="2">
    <location>
        <begin position="535"/>
        <end position="546"/>
    </location>
</feature>
<feature type="compositionally biased region" description="Low complexity" evidence="2">
    <location>
        <begin position="1247"/>
        <end position="1256"/>
    </location>
</feature>
<feature type="compositionally biased region" description="Low complexity" evidence="2">
    <location>
        <begin position="1396"/>
        <end position="1405"/>
    </location>
</feature>
<feature type="non-terminal residue" evidence="3">
    <location>
        <position position="1671"/>
    </location>
</feature>
<feature type="compositionally biased region" description="Polar residues" evidence="2">
    <location>
        <begin position="773"/>
        <end position="783"/>
    </location>
</feature>
<feature type="compositionally biased region" description="Low complexity" evidence="2">
    <location>
        <begin position="1073"/>
        <end position="1089"/>
    </location>
</feature>
<sequence length="1671" mass="180250">DYNERIQKESGAGQDSRKQMQRDSEESSPGHSAADTPRLSFLKRDLAVNLNTLFKLGQEGKYRVFQNQYSTNALALNKHQHREDYDKKRHLSHKFSLTTASEFKWNGSIHGSRSLTVTTLRLTIIQLETNVPGPFMHPNWASHRTNWNKAVQMCSKAREFALALAILECAIKPVVMLPVWKDSLGHTRMHRMTSMERDEKEKVKKREKKLEDEETLLQATWVKYTIPIKHQVWKQKGEEYRVTGYGGWIWVSKTHVPRFVPKLPGNTNVNYRKELEAKLRKENAAPSIKTEDLKESEKQVTQSTEDKEQGPNSALSQVASLANDTELHSNNVEEKPVKDEQVKPADEDEKVDVDSSQNVPDKGDEVKSNSPSPATAGKEPTQIPAEPKNEEIPAKLFYDVVNVSEGFQLRTAYKKKVKPSKLDGLLERRVKQFTVEEKQRLERMRQAACLSRVTATKPSAGVKTEGRTNGKQQQNALTSSVKTEETVENLQVGDPVVKKLDFDEESKKADSVGIKSEAAVSSQSNVVERIALHGNKGDDCSHKEVNGEPEPNSENNRLSETNGNNQMAQRMGENPKKRGYDEMNQGSGQTDSEGAEAAQGKSGLSQINGRTGCADSASQVQGDALDPEKEPVKSLMNGNLSRNELSSAAHQPPLKVPKLENHVEDKEESLNKGDYSAINREEPLPIKLESSSTSCHNSNIPDSCTSNEDVKTSFTKISLREPQNSSMYDTPNSFSKTHLTPPAESSSASSDNVPATTQPSLAAAGSLRRKPSSTKMTVPASTSASSMMISKEYSTKDRVNLLRFSKFKKARSGTALPSYRKFVTKSSKKSIFVLPNDDLKRLGRKAGIKEVPIFSYNAKPAPDIWPYPSPRPTFGISWRYRLQTVRSLAGVSLMLRLLWACLRWDDMAVKPSAAVGTTRKETTDTDIITTEIIRRRDVGPHGIRSEYCIRKIICPIGNRDTPKETPTPQRKGLRSSALRPKKQEPAKQTGPVAVETWVPEEELELWEIKAFAERVEREKSQGLDPSKTSGTLKTTEEVKAHLENQLKQARLAAQQKRLEQQKLITTVTTATTTTTSTTAVSAPSTPTSTGQTMSQITSGAKMVLASRLGSPAPFQQDKNFHQSFASWVKQGQNNNSSGGLVQQKVLGIFPSGPPANLRTYSTLHPTTGNMNLRAATSASSTQQKAITTVSQAQPGATGNQLTSPSISMGSTVVRNSTIVQQGDLSSYCQSQQAAVTAAPSMVPPPRAAALASSSGAVPTTPGQPSVASSQAQRPQQGQVKLTMAQLMQLTQSAQGGNPGLTVVIQGQGQTQGQLQIIPQGVTVIPGPGQQLMQAAMPNGQVQRFLFTPVAPSSTASTSAPLNDTPTKPATTLSPQNQIPTPTQGTAAAHVQTTPSALAQAQMAAPLPAPMRVASPSPKPTCAPGPASVPVQTQVRSTMTASQLAASAQASPQAHISATSAIPARLHTSSPAPSRAQPSTQVLTSTQPPIVEEPQVVTSFGDSTQNISVIYKQGLPSTPTQIQAVPQTPISTLTTGSPPAQNQTASLPPVPGHTQVQSQSVCAAPCSTSTHLQMQTSTPVPALSPVSARPATQASAQIPVSASLPSPVQIPTPALAPVSAPLIAVVSTQVSIPSPAKAPTQIPAAPSVPFHAAMANAVVTPVTATSTIPSVP</sequence>
<name>A0ABV0XDX8_9TELE</name>
<feature type="region of interest" description="Disordered" evidence="2">
    <location>
        <begin position="1073"/>
        <end position="1093"/>
    </location>
</feature>
<evidence type="ECO:0000313" key="3">
    <source>
        <dbReference type="EMBL" id="MEQ2279673.1"/>
    </source>
</evidence>
<proteinExistence type="predicted"/>
<comment type="caution">
    <text evidence="3">The sequence shown here is derived from an EMBL/GenBank/DDBJ whole genome shotgun (WGS) entry which is preliminary data.</text>
</comment>
<feature type="compositionally biased region" description="Polar residues" evidence="2">
    <location>
        <begin position="1260"/>
        <end position="1278"/>
    </location>
</feature>
<feature type="compositionally biased region" description="Basic and acidic residues" evidence="2">
    <location>
        <begin position="280"/>
        <end position="309"/>
    </location>
</feature>
<feature type="compositionally biased region" description="Polar residues" evidence="2">
    <location>
        <begin position="1528"/>
        <end position="1545"/>
    </location>
</feature>
<feature type="compositionally biased region" description="Polar residues" evidence="2">
    <location>
        <begin position="1361"/>
        <end position="1395"/>
    </location>
</feature>
<feature type="compositionally biased region" description="Basic and acidic residues" evidence="2">
    <location>
        <begin position="657"/>
        <end position="671"/>
    </location>
</feature>